<keyword evidence="2" id="KW-0732">Signal</keyword>
<gene>
    <name evidence="5" type="ORF">SAMN04244550_02534</name>
</gene>
<dbReference type="RefSeq" id="WP_074554765.1">
    <property type="nucleotide sequence ID" value="NZ_CP119563.1"/>
</dbReference>
<dbReference type="Pfam" id="PF13598">
    <property type="entry name" value="DUF4139"/>
    <property type="match status" value="1"/>
</dbReference>
<dbReference type="Pfam" id="PF13600">
    <property type="entry name" value="DUF4140"/>
    <property type="match status" value="1"/>
</dbReference>
<feature type="signal peptide" evidence="2">
    <location>
        <begin position="1"/>
        <end position="21"/>
    </location>
</feature>
<evidence type="ECO:0000259" key="3">
    <source>
        <dbReference type="Pfam" id="PF13598"/>
    </source>
</evidence>
<dbReference type="InterPro" id="IPR025554">
    <property type="entry name" value="DUF4140"/>
</dbReference>
<evidence type="ECO:0000313" key="5">
    <source>
        <dbReference type="EMBL" id="SDF60663.1"/>
    </source>
</evidence>
<dbReference type="InterPro" id="IPR011935">
    <property type="entry name" value="CHP02231"/>
</dbReference>
<sequence length="533" mass="55994">MPRLPLFASLCLACAPAALFAAPAEIPATLSTVTLFPEGAQVTRAVTVPAGVTEVLVPDLPDGTDPASLRVTGEGVEIGAVTLMADREPATDPAPSAEVRAARTALEAARADLAVQQDKLAALRARITAAEAEVDFFTALDTSNTPPDKVTALARTVSAGVLAAEQARIAARAELRAAEAALKPAKEAVARAKQALAALQNPKKDSDSLLLTVSGAGRVTVTTFVAEAGWAPSYDARLDSAAGSLALDRFVSVHQASGEDWRGVALVLSTARPSDRTDPSEMWSDLRRIGPPAPPMGGMAAPKAAMDSYAAAPVMEAAPAAGRMAMELQGETVTYTYPAAVDIRDGVENLRLKLDRIELPVKLLAEAVPMFDETAYRVVEGQTAGAEPILPGPAVLWLDGAVVGAADLPLVAAGDTLRLGFGAIDGLRLKRVIPQANEGDRGLITKSNERTETAEITVENLTGKPWALRVIDRVPYAEQEDLQISHSATPPATTTDYDDMRGVLAWEFDLAAGATQAIRLETKMRWPADQVLQ</sequence>
<dbReference type="PANTHER" id="PTHR31005:SF8">
    <property type="entry name" value="DUF4139 DOMAIN-CONTAINING PROTEIN"/>
    <property type="match status" value="1"/>
</dbReference>
<evidence type="ECO:0008006" key="7">
    <source>
        <dbReference type="Google" id="ProtNLM"/>
    </source>
</evidence>
<dbReference type="OrthoDB" id="580912at2"/>
<protein>
    <recommendedName>
        <fullName evidence="7">Mucoidy inhibitor MuiA family protein</fullName>
    </recommendedName>
</protein>
<name>A0A1G7MG18_RHOCA</name>
<proteinExistence type="predicted"/>
<evidence type="ECO:0000256" key="2">
    <source>
        <dbReference type="SAM" id="SignalP"/>
    </source>
</evidence>
<reference evidence="5 6" key="1">
    <citation type="submission" date="2016-10" db="EMBL/GenBank/DDBJ databases">
        <authorList>
            <person name="de Groot N.N."/>
        </authorList>
    </citation>
    <scope>NUCLEOTIDE SEQUENCE [LARGE SCALE GENOMIC DNA]</scope>
    <source>
        <strain evidence="6">DSM 938 / 37b4</strain>
    </source>
</reference>
<feature type="chain" id="PRO_5010252464" description="Mucoidy inhibitor MuiA family protein" evidence="2">
    <location>
        <begin position="22"/>
        <end position="533"/>
    </location>
</feature>
<feature type="domain" description="DUF4139" evidence="3">
    <location>
        <begin position="219"/>
        <end position="527"/>
    </location>
</feature>
<dbReference type="EMBL" id="FNAY01000013">
    <property type="protein sequence ID" value="SDF60663.1"/>
    <property type="molecule type" value="Genomic_DNA"/>
</dbReference>
<organism evidence="5 6">
    <name type="scientific">Rhodobacter capsulatus</name>
    <name type="common">Rhodopseudomonas capsulata</name>
    <dbReference type="NCBI Taxonomy" id="1061"/>
    <lineage>
        <taxon>Bacteria</taxon>
        <taxon>Pseudomonadati</taxon>
        <taxon>Pseudomonadota</taxon>
        <taxon>Alphaproteobacteria</taxon>
        <taxon>Rhodobacterales</taxon>
        <taxon>Rhodobacter group</taxon>
        <taxon>Rhodobacter</taxon>
    </lineage>
</organism>
<dbReference type="AlphaFoldDB" id="A0A1G7MG18"/>
<feature type="coiled-coil region" evidence="1">
    <location>
        <begin position="99"/>
        <end position="133"/>
    </location>
</feature>
<keyword evidence="1" id="KW-0175">Coiled coil</keyword>
<accession>A0A1G7MG18</accession>
<dbReference type="InterPro" id="IPR037291">
    <property type="entry name" value="DUF4139"/>
</dbReference>
<dbReference type="NCBIfam" id="TIGR02231">
    <property type="entry name" value="mucoidy inhibitor MuiA family protein"/>
    <property type="match status" value="1"/>
</dbReference>
<evidence type="ECO:0000313" key="6">
    <source>
        <dbReference type="Proteomes" id="UP000183812"/>
    </source>
</evidence>
<feature type="domain" description="DUF4140" evidence="4">
    <location>
        <begin position="33"/>
        <end position="128"/>
    </location>
</feature>
<dbReference type="Proteomes" id="UP000183812">
    <property type="component" value="Unassembled WGS sequence"/>
</dbReference>
<evidence type="ECO:0000259" key="4">
    <source>
        <dbReference type="Pfam" id="PF13600"/>
    </source>
</evidence>
<evidence type="ECO:0000256" key="1">
    <source>
        <dbReference type="SAM" id="Coils"/>
    </source>
</evidence>
<dbReference type="PANTHER" id="PTHR31005">
    <property type="entry name" value="DUF4139 DOMAIN-CONTAINING PROTEIN"/>
    <property type="match status" value="1"/>
</dbReference>
<dbReference type="SUPFAM" id="SSF56954">
    <property type="entry name" value="Outer membrane efflux proteins (OEP)"/>
    <property type="match status" value="1"/>
</dbReference>